<dbReference type="Pfam" id="PF18133">
    <property type="entry name" value="HydF_tetramer"/>
    <property type="match status" value="1"/>
</dbReference>
<dbReference type="CDD" id="cd00880">
    <property type="entry name" value="Era_like"/>
    <property type="match status" value="1"/>
</dbReference>
<keyword evidence="1" id="KW-0547">Nucleotide-binding</keyword>
<reference evidence="6" key="2">
    <citation type="journal article" date="2021" name="PeerJ">
        <title>Extensive microbial diversity within the chicken gut microbiome revealed by metagenomics and culture.</title>
        <authorList>
            <person name="Gilroy R."/>
            <person name="Ravi A."/>
            <person name="Getino M."/>
            <person name="Pursley I."/>
            <person name="Horton D.L."/>
            <person name="Alikhan N.F."/>
            <person name="Baker D."/>
            <person name="Gharbi K."/>
            <person name="Hall N."/>
            <person name="Watson M."/>
            <person name="Adriaenssens E.M."/>
            <person name="Foster-Nyarko E."/>
            <person name="Jarju S."/>
            <person name="Secka A."/>
            <person name="Antonio M."/>
            <person name="Oren A."/>
            <person name="Chaudhuri R.R."/>
            <person name="La Ragione R."/>
            <person name="Hildebrand F."/>
            <person name="Pallen M.J."/>
        </authorList>
    </citation>
    <scope>NUCLEOTIDE SEQUENCE</scope>
    <source>
        <strain evidence="6">ChiSxjej2B14-8506</strain>
    </source>
</reference>
<feature type="domain" description="Hydrogen maturase F dimerization" evidence="4">
    <location>
        <begin position="170"/>
        <end position="267"/>
    </location>
</feature>
<proteinExistence type="predicted"/>
<sequence>MSLNSTPSASRVHIGLFGRRNAGKSSLMNALTGQDMSIVSAQPGTTTDPVSKSMELLPLGPVVIFDTPGLDDVGELGGKRVRKAVQVLNKTDIAVVVVDANQGVHAEERELLERIERKGIPHVLVYNKCDASNVTVPEGAMGVSALTGEGVHALKERIAALKLPEPPRVLEGLCSEGDLCVLVTPIDSAAPKGRMILPQQQVMRDALDYGAMALLTQPDQLPTLLNALKEPPRIVITDSQAFEQVACDVPEDVPLTSFSILLARQRGFLNAALEAVKRLNSLKDGDKLLICEGCTHHRQCDDIGTVKIPRWLAAKTGRKLEYAWTSGGEFPDDLSPYRLVVHCGGCMLNGREMSYRMNCALDQGVPFINYGILIASLHGVLERSIRPLGLTVDG</sequence>
<dbReference type="GO" id="GO:0005737">
    <property type="term" value="C:cytoplasm"/>
    <property type="evidence" value="ECO:0007669"/>
    <property type="project" value="TreeGrafter"/>
</dbReference>
<dbReference type="InterPro" id="IPR041606">
    <property type="entry name" value="HydF_dimer"/>
</dbReference>
<dbReference type="InterPro" id="IPR027417">
    <property type="entry name" value="P-loop_NTPase"/>
</dbReference>
<feature type="domain" description="Hydrogen maturase F tetramerization" evidence="5">
    <location>
        <begin position="272"/>
        <end position="387"/>
    </location>
</feature>
<dbReference type="Proteomes" id="UP000824123">
    <property type="component" value="Unassembled WGS sequence"/>
</dbReference>
<comment type="caution">
    <text evidence="6">The sequence shown here is derived from an EMBL/GenBank/DDBJ whole genome shotgun (WGS) entry which is preliminary data.</text>
</comment>
<dbReference type="GO" id="GO:0005525">
    <property type="term" value="F:GTP binding"/>
    <property type="evidence" value="ECO:0007669"/>
    <property type="project" value="UniProtKB-KW"/>
</dbReference>
<dbReference type="PRINTS" id="PR00326">
    <property type="entry name" value="GTP1OBG"/>
</dbReference>
<dbReference type="Pfam" id="PF18128">
    <property type="entry name" value="HydF_dimer"/>
    <property type="match status" value="1"/>
</dbReference>
<dbReference type="EMBL" id="DVNK01000001">
    <property type="protein sequence ID" value="HIU45652.1"/>
    <property type="molecule type" value="Genomic_DNA"/>
</dbReference>
<evidence type="ECO:0000259" key="5">
    <source>
        <dbReference type="Pfam" id="PF18133"/>
    </source>
</evidence>
<gene>
    <name evidence="6" type="primary">hydF</name>
    <name evidence="6" type="ORF">IAC59_00150</name>
</gene>
<name>A0A9D1S3X4_9FIRM</name>
<dbReference type="Pfam" id="PF01926">
    <property type="entry name" value="MMR_HSR1"/>
    <property type="match status" value="1"/>
</dbReference>
<dbReference type="InterPro" id="IPR040644">
    <property type="entry name" value="HydF_tetramer"/>
</dbReference>
<dbReference type="Gene3D" id="3.40.50.300">
    <property type="entry name" value="P-loop containing nucleotide triphosphate hydrolases"/>
    <property type="match status" value="1"/>
</dbReference>
<dbReference type="GO" id="GO:0002098">
    <property type="term" value="P:tRNA wobble uridine modification"/>
    <property type="evidence" value="ECO:0007669"/>
    <property type="project" value="TreeGrafter"/>
</dbReference>
<evidence type="ECO:0000256" key="1">
    <source>
        <dbReference type="ARBA" id="ARBA00022741"/>
    </source>
</evidence>
<evidence type="ECO:0000259" key="4">
    <source>
        <dbReference type="Pfam" id="PF18128"/>
    </source>
</evidence>
<evidence type="ECO:0000259" key="3">
    <source>
        <dbReference type="Pfam" id="PF01926"/>
    </source>
</evidence>
<dbReference type="Gene3D" id="3.40.50.11410">
    <property type="match status" value="1"/>
</dbReference>
<dbReference type="InterPro" id="IPR023873">
    <property type="entry name" value="FeFe-hyd_GTPase_HydF"/>
</dbReference>
<reference evidence="6" key="1">
    <citation type="submission" date="2020-10" db="EMBL/GenBank/DDBJ databases">
        <authorList>
            <person name="Gilroy R."/>
        </authorList>
    </citation>
    <scope>NUCLEOTIDE SEQUENCE</scope>
    <source>
        <strain evidence="6">ChiSxjej2B14-8506</strain>
    </source>
</reference>
<evidence type="ECO:0000256" key="2">
    <source>
        <dbReference type="ARBA" id="ARBA00023134"/>
    </source>
</evidence>
<dbReference type="Gene3D" id="3.40.50.11420">
    <property type="match status" value="1"/>
</dbReference>
<dbReference type="InterPro" id="IPR006073">
    <property type="entry name" value="GTP-bd"/>
</dbReference>
<evidence type="ECO:0000313" key="6">
    <source>
        <dbReference type="EMBL" id="HIU45652.1"/>
    </source>
</evidence>
<dbReference type="SUPFAM" id="SSF52540">
    <property type="entry name" value="P-loop containing nucleoside triphosphate hydrolases"/>
    <property type="match status" value="1"/>
</dbReference>
<dbReference type="PANTHER" id="PTHR42714:SF6">
    <property type="entry name" value="TRANSLATION INITIATION FACTOR IF-2"/>
    <property type="match status" value="1"/>
</dbReference>
<protein>
    <submittedName>
        <fullName evidence="6">[FeFe] hydrogenase H-cluster maturation GTPase HydF</fullName>
    </submittedName>
</protein>
<keyword evidence="2" id="KW-0342">GTP-binding</keyword>
<evidence type="ECO:0000313" key="7">
    <source>
        <dbReference type="Proteomes" id="UP000824123"/>
    </source>
</evidence>
<dbReference type="NCBIfam" id="TIGR00231">
    <property type="entry name" value="small_GTP"/>
    <property type="match status" value="1"/>
</dbReference>
<dbReference type="PANTHER" id="PTHR42714">
    <property type="entry name" value="TRNA MODIFICATION GTPASE GTPBP3"/>
    <property type="match status" value="1"/>
</dbReference>
<dbReference type="AlphaFoldDB" id="A0A9D1S3X4"/>
<dbReference type="InterPro" id="IPR005225">
    <property type="entry name" value="Small_GTP-bd"/>
</dbReference>
<dbReference type="GO" id="GO:0030488">
    <property type="term" value="P:tRNA methylation"/>
    <property type="evidence" value="ECO:0007669"/>
    <property type="project" value="TreeGrafter"/>
</dbReference>
<feature type="domain" description="G" evidence="3">
    <location>
        <begin position="14"/>
        <end position="128"/>
    </location>
</feature>
<organism evidence="6 7">
    <name type="scientific">Candidatus Fimadaptatus faecigallinarum</name>
    <dbReference type="NCBI Taxonomy" id="2840814"/>
    <lineage>
        <taxon>Bacteria</taxon>
        <taxon>Bacillati</taxon>
        <taxon>Bacillota</taxon>
        <taxon>Clostridia</taxon>
        <taxon>Eubacteriales</taxon>
        <taxon>Candidatus Fimadaptatus</taxon>
    </lineage>
</organism>
<accession>A0A9D1S3X4</accession>
<dbReference type="NCBIfam" id="TIGR03918">
    <property type="entry name" value="GTP_HydF"/>
    <property type="match status" value="1"/>
</dbReference>